<keyword evidence="2" id="KW-1185">Reference proteome</keyword>
<sequence>MSTQDAPNQIRQKVSAWLNTTPYASSLLEPVAGGQANFTYRAHLIRPLDDGTTEAVVKHAEPYMARHPANAVTVNRCDVEGEVLSELFTIPIDMAQSRNTAYTVRTRPYAYDAEIKTLVLNAVDLKTSSLNHFQSPTPDYLRKPAQEPGKVLAMYIVKFGDTTREIVQKSFVQEYSE</sequence>
<dbReference type="InterPro" id="IPR011009">
    <property type="entry name" value="Kinase-like_dom_sf"/>
</dbReference>
<protein>
    <recommendedName>
        <fullName evidence="3">Aminoglycoside phosphotransferase domain-containing protein</fullName>
    </recommendedName>
</protein>
<reference evidence="1 2" key="1">
    <citation type="journal article" date="2010" name="Nature">
        <title>Comparative genomics reveals mobile pathogenicity chromosomes in Fusarium.</title>
        <authorList>
            <person name="Ma L.J."/>
            <person name="van der Does H.C."/>
            <person name="Borkovich K.A."/>
            <person name="Coleman J.J."/>
            <person name="Daboussi M.J."/>
            <person name="Di Pietro A."/>
            <person name="Dufresne M."/>
            <person name="Freitag M."/>
            <person name="Grabherr M."/>
            <person name="Henrissat B."/>
            <person name="Houterman P.M."/>
            <person name="Kang S."/>
            <person name="Shim W.B."/>
            <person name="Woloshuk C."/>
            <person name="Xie X."/>
            <person name="Xu J.R."/>
            <person name="Antoniw J."/>
            <person name="Baker S.E."/>
            <person name="Bluhm B.H."/>
            <person name="Breakspear A."/>
            <person name="Brown D.W."/>
            <person name="Butchko R.A."/>
            <person name="Chapman S."/>
            <person name="Coulson R."/>
            <person name="Coutinho P.M."/>
            <person name="Danchin E.G."/>
            <person name="Diener A."/>
            <person name="Gale L.R."/>
            <person name="Gardiner D.M."/>
            <person name="Goff S."/>
            <person name="Hammond-Kosack K.E."/>
            <person name="Hilburn K."/>
            <person name="Hua-Van A."/>
            <person name="Jonkers W."/>
            <person name="Kazan K."/>
            <person name="Kodira C.D."/>
            <person name="Koehrsen M."/>
            <person name="Kumar L."/>
            <person name="Lee Y.H."/>
            <person name="Li L."/>
            <person name="Manners J.M."/>
            <person name="Miranda-Saavedra D."/>
            <person name="Mukherjee M."/>
            <person name="Park G."/>
            <person name="Park J."/>
            <person name="Park S.Y."/>
            <person name="Proctor R.H."/>
            <person name="Regev A."/>
            <person name="Ruiz-Roldan M.C."/>
            <person name="Sain D."/>
            <person name="Sakthikumar S."/>
            <person name="Sykes S."/>
            <person name="Schwartz D.C."/>
            <person name="Turgeon B.G."/>
            <person name="Wapinski I."/>
            <person name="Yoder O."/>
            <person name="Young S."/>
            <person name="Zeng Q."/>
            <person name="Zhou S."/>
            <person name="Galagan J."/>
            <person name="Cuomo C.A."/>
            <person name="Kistler H.C."/>
            <person name="Rep M."/>
        </authorList>
    </citation>
    <scope>NUCLEOTIDE SEQUENCE [LARGE SCALE GENOMIC DNA]</scope>
    <source>
        <strain evidence="2">M3125 / FGSC 7600</strain>
    </source>
</reference>
<evidence type="ECO:0000313" key="1">
    <source>
        <dbReference type="EMBL" id="EWG52113.1"/>
    </source>
</evidence>
<dbReference type="SUPFAM" id="SSF56112">
    <property type="entry name" value="Protein kinase-like (PK-like)"/>
    <property type="match status" value="1"/>
</dbReference>
<dbReference type="RefSeq" id="XP_018758304.1">
    <property type="nucleotide sequence ID" value="XM_018900089.1"/>
</dbReference>
<name>W7MKZ8_GIBM7</name>
<dbReference type="Gene3D" id="3.30.200.20">
    <property type="entry name" value="Phosphorylase Kinase, domain 1"/>
    <property type="match status" value="1"/>
</dbReference>
<proteinExistence type="predicted"/>
<organism evidence="1 2">
    <name type="scientific">Gibberella moniliformis (strain M3125 / FGSC 7600)</name>
    <name type="common">Maize ear and stalk rot fungus</name>
    <name type="synonym">Fusarium verticillioides</name>
    <dbReference type="NCBI Taxonomy" id="334819"/>
    <lineage>
        <taxon>Eukaryota</taxon>
        <taxon>Fungi</taxon>
        <taxon>Dikarya</taxon>
        <taxon>Ascomycota</taxon>
        <taxon>Pezizomycotina</taxon>
        <taxon>Sordariomycetes</taxon>
        <taxon>Hypocreomycetidae</taxon>
        <taxon>Hypocreales</taxon>
        <taxon>Nectriaceae</taxon>
        <taxon>Fusarium</taxon>
        <taxon>Fusarium fujikuroi species complex</taxon>
    </lineage>
</organism>
<dbReference type="EMBL" id="CM000588">
    <property type="protein sequence ID" value="EWG52113.1"/>
    <property type="molecule type" value="Genomic_DNA"/>
</dbReference>
<dbReference type="Proteomes" id="UP000009096">
    <property type="component" value="Chromosome 11"/>
</dbReference>
<dbReference type="STRING" id="334819.W7MKZ8"/>
<dbReference type="AlphaFoldDB" id="W7MKZ8"/>
<gene>
    <name evidence="1" type="ORF">FVEG_10927</name>
</gene>
<evidence type="ECO:0008006" key="3">
    <source>
        <dbReference type="Google" id="ProtNLM"/>
    </source>
</evidence>
<dbReference type="VEuPathDB" id="FungiDB:FVEG_10927"/>
<accession>W7MKZ8</accession>
<dbReference type="KEGG" id="fvr:FVEG_10927"/>
<evidence type="ECO:0000313" key="2">
    <source>
        <dbReference type="Proteomes" id="UP000009096"/>
    </source>
</evidence>
<dbReference type="GeneID" id="30068474"/>
<dbReference type="EMBL" id="DS022256">
    <property type="protein sequence ID" value="EWG52113.1"/>
    <property type="molecule type" value="Genomic_DNA"/>
</dbReference>